<dbReference type="Pfam" id="PF01578">
    <property type="entry name" value="Cytochrom_C_asm"/>
    <property type="match status" value="1"/>
</dbReference>
<evidence type="ECO:0000256" key="8">
    <source>
        <dbReference type="ARBA" id="ARBA00023136"/>
    </source>
</evidence>
<evidence type="ECO:0000256" key="3">
    <source>
        <dbReference type="ARBA" id="ARBA00005840"/>
    </source>
</evidence>
<comment type="subcellular location">
    <subcellularLocation>
        <location evidence="2">Membrane</location>
        <topology evidence="2">Multi-pass membrane protein</topology>
    </subcellularLocation>
</comment>
<comment type="similarity">
    <text evidence="3">Belongs to the CcmC/CycZ/HelC family.</text>
</comment>
<feature type="transmembrane region" description="Helical" evidence="10">
    <location>
        <begin position="92"/>
        <end position="114"/>
    </location>
</feature>
<evidence type="ECO:0000256" key="4">
    <source>
        <dbReference type="ARBA" id="ARBA00016463"/>
    </source>
</evidence>
<feature type="transmembrane region" description="Helical" evidence="10">
    <location>
        <begin position="170"/>
        <end position="190"/>
    </location>
</feature>
<evidence type="ECO:0000313" key="12">
    <source>
        <dbReference type="EMBL" id="MCP8351745.1"/>
    </source>
</evidence>
<comment type="caution">
    <text evidence="12">The sequence shown here is derived from an EMBL/GenBank/DDBJ whole genome shotgun (WGS) entry which is preliminary data.</text>
</comment>
<name>A0ABT1L3E1_9GAMM</name>
<evidence type="ECO:0000256" key="7">
    <source>
        <dbReference type="ARBA" id="ARBA00022989"/>
    </source>
</evidence>
<feature type="transmembrane region" description="Helical" evidence="10">
    <location>
        <begin position="126"/>
        <end position="150"/>
    </location>
</feature>
<keyword evidence="5 10" id="KW-0812">Transmembrane</keyword>
<reference evidence="12 13" key="1">
    <citation type="journal article" date="2022" name="Nat. Microbiol.">
        <title>The microbiome of a bacterivorous marine choanoflagellate contains a resource-demanding obligate bacterial associate.</title>
        <authorList>
            <person name="Needham D.M."/>
            <person name="Poirier C."/>
            <person name="Bachy C."/>
            <person name="George E.E."/>
            <person name="Wilken S."/>
            <person name="Yung C.C.M."/>
            <person name="Limardo A.J."/>
            <person name="Morando M."/>
            <person name="Sudek L."/>
            <person name="Malmstrom R.R."/>
            <person name="Keeling P.J."/>
            <person name="Santoro A.E."/>
            <person name="Worden A.Z."/>
        </authorList>
    </citation>
    <scope>NUCLEOTIDE SEQUENCE [LARGE SCALE GENOMIC DNA]</scope>
    <source>
        <strain evidence="12 13">Comchoano-2</strain>
    </source>
</reference>
<dbReference type="Proteomes" id="UP001320768">
    <property type="component" value="Unassembled WGS sequence"/>
</dbReference>
<protein>
    <recommendedName>
        <fullName evidence="4">Heme exporter protein C</fullName>
    </recommendedName>
    <alternativeName>
        <fullName evidence="9">Cytochrome c-type biogenesis protein CcmC</fullName>
    </alternativeName>
</protein>
<evidence type="ECO:0000256" key="2">
    <source>
        <dbReference type="ARBA" id="ARBA00004141"/>
    </source>
</evidence>
<evidence type="ECO:0000256" key="1">
    <source>
        <dbReference type="ARBA" id="ARBA00002442"/>
    </source>
</evidence>
<gene>
    <name evidence="12" type="primary">ccsA</name>
    <name evidence="12" type="ORF">MKS91_00340</name>
</gene>
<feature type="domain" description="Cytochrome c assembly protein" evidence="11">
    <location>
        <begin position="5"/>
        <end position="153"/>
    </location>
</feature>
<dbReference type="InterPro" id="IPR045062">
    <property type="entry name" value="Cyt_c_biogenesis_CcsA/CcmC"/>
</dbReference>
<evidence type="ECO:0000256" key="10">
    <source>
        <dbReference type="SAM" id="Phobius"/>
    </source>
</evidence>
<dbReference type="InterPro" id="IPR002541">
    <property type="entry name" value="Cyt_c_assembly"/>
</dbReference>
<dbReference type="PANTHER" id="PTHR30071">
    <property type="entry name" value="HEME EXPORTER PROTEIN C"/>
    <property type="match status" value="1"/>
</dbReference>
<evidence type="ECO:0000259" key="11">
    <source>
        <dbReference type="Pfam" id="PF01578"/>
    </source>
</evidence>
<dbReference type="EMBL" id="JAKUDN010000001">
    <property type="protein sequence ID" value="MCP8351745.1"/>
    <property type="molecule type" value="Genomic_DNA"/>
</dbReference>
<proteinExistence type="inferred from homology"/>
<organism evidence="12 13">
    <name type="scientific">Candidatus Synchoanobacter obligatus</name>
    <dbReference type="NCBI Taxonomy" id="2919597"/>
    <lineage>
        <taxon>Bacteria</taxon>
        <taxon>Pseudomonadati</taxon>
        <taxon>Pseudomonadota</taxon>
        <taxon>Gammaproteobacteria</taxon>
        <taxon>Candidatus Comchoanobacterales</taxon>
        <taxon>Candidatus Comchoanobacteraceae</taxon>
        <taxon>Candidatus Synchoanobacter</taxon>
    </lineage>
</organism>
<sequence>MTIFITSWICWFVPADETQGEVFRLIYLHVPMAIGALLLYLVVAGCSIMHWVLRIKVADWIASASAKMGATCCALALMTGSVWGYYTWGTWWVWDARLTSFLMLFFLYLAYIAVDRASQKHLVSKQVLMIVSLIGVVDIPLIHYSVTWWQSLHQGSTLLRLSDNTMPWDMLWPLLMTIVLSALIVTSFIARSVLHRSGHEPVSL</sequence>
<dbReference type="PANTHER" id="PTHR30071:SF1">
    <property type="entry name" value="CYTOCHROME B_B6 PROTEIN-RELATED"/>
    <property type="match status" value="1"/>
</dbReference>
<dbReference type="PRINTS" id="PR01386">
    <property type="entry name" value="CCMCBIOGNSIS"/>
</dbReference>
<keyword evidence="6" id="KW-0201">Cytochrome c-type biogenesis</keyword>
<comment type="function">
    <text evidence="1">Required for the export of heme to the periplasm for the biogenesis of c-type cytochromes.</text>
</comment>
<keyword evidence="13" id="KW-1185">Reference proteome</keyword>
<evidence type="ECO:0000313" key="13">
    <source>
        <dbReference type="Proteomes" id="UP001320768"/>
    </source>
</evidence>
<dbReference type="InterPro" id="IPR003557">
    <property type="entry name" value="Cyt_c_biogenesis_CcmC"/>
</dbReference>
<feature type="transmembrane region" description="Helical" evidence="10">
    <location>
        <begin position="25"/>
        <end position="53"/>
    </location>
</feature>
<keyword evidence="8 10" id="KW-0472">Membrane</keyword>
<evidence type="ECO:0000256" key="6">
    <source>
        <dbReference type="ARBA" id="ARBA00022748"/>
    </source>
</evidence>
<feature type="transmembrane region" description="Helical" evidence="10">
    <location>
        <begin position="65"/>
        <end position="86"/>
    </location>
</feature>
<keyword evidence="7 10" id="KW-1133">Transmembrane helix</keyword>
<evidence type="ECO:0000256" key="9">
    <source>
        <dbReference type="ARBA" id="ARBA00032940"/>
    </source>
</evidence>
<evidence type="ECO:0000256" key="5">
    <source>
        <dbReference type="ARBA" id="ARBA00022692"/>
    </source>
</evidence>
<accession>A0ABT1L3E1</accession>